<protein>
    <submittedName>
        <fullName evidence="3">N-terminal acetyltransferase</fullName>
    </submittedName>
</protein>
<accession>A0A8H3FEM2</accession>
<evidence type="ECO:0000256" key="1">
    <source>
        <dbReference type="ARBA" id="ARBA00006547"/>
    </source>
</evidence>
<comment type="similarity">
    <text evidence="1 2">Belongs to the arylamine N-acetyltransferase family.</text>
</comment>
<dbReference type="Pfam" id="PF00797">
    <property type="entry name" value="Acetyltransf_2"/>
    <property type="match status" value="1"/>
</dbReference>
<dbReference type="OrthoDB" id="10260017at2759"/>
<name>A0A8H3FEM2_9LECA</name>
<evidence type="ECO:0000256" key="2">
    <source>
        <dbReference type="RuleBase" id="RU003452"/>
    </source>
</evidence>
<dbReference type="InterPro" id="IPR053710">
    <property type="entry name" value="Arylamine_NAT_domain_sf"/>
</dbReference>
<keyword evidence="2" id="KW-0012">Acyltransferase</keyword>
<dbReference type="InterPro" id="IPR001447">
    <property type="entry name" value="Arylamine_N-AcTrfase"/>
</dbReference>
<evidence type="ECO:0000313" key="3">
    <source>
        <dbReference type="EMBL" id="CAF9922124.1"/>
    </source>
</evidence>
<dbReference type="InterPro" id="IPR038765">
    <property type="entry name" value="Papain-like_cys_pep_sf"/>
</dbReference>
<dbReference type="AlphaFoldDB" id="A0A8H3FEM2"/>
<dbReference type="PANTHER" id="PTHR11786">
    <property type="entry name" value="N-HYDROXYARYLAMINE O-ACETYLTRANSFERASE"/>
    <property type="match status" value="1"/>
</dbReference>
<dbReference type="PRINTS" id="PR01543">
    <property type="entry name" value="ANATRNSFRASE"/>
</dbReference>
<sequence>MAPQSARPTYVPSQLSAYFKHISLPEDSQDLFHAPAKLHHPDNALKFLTRLQRHQIATVPFENLQLHYSRDHTISLDPGYLFNKIVGRGHGGYCMENNCFFGTILRSLGFNVCSAGARVNTAAGGTGDGWEGWSHMVNIVTLSSGEKYMLDVGFGGNGPIQPLLLDLSAAHTQHIPPAEARLVHGNIAHNTDPNQMLWQYQHRNDPQTEWQTMYCFTELEFLPEDYEIMNFWTSQSRKSWFTHQVVAVKMILEGEEVVGTLVLDGRDVKRRVKGKTEYLRTCKTEEERVQALEDVFGLRLTDEERRGIRGMVTELKG</sequence>
<dbReference type="SUPFAM" id="SSF54001">
    <property type="entry name" value="Cysteine proteinases"/>
    <property type="match status" value="1"/>
</dbReference>
<reference evidence="3" key="1">
    <citation type="submission" date="2021-03" db="EMBL/GenBank/DDBJ databases">
        <authorList>
            <person name="Tagirdzhanova G."/>
        </authorList>
    </citation>
    <scope>NUCLEOTIDE SEQUENCE</scope>
</reference>
<proteinExistence type="inferred from homology"/>
<dbReference type="Gene3D" id="3.30.2140.20">
    <property type="match status" value="1"/>
</dbReference>
<evidence type="ECO:0000313" key="4">
    <source>
        <dbReference type="Proteomes" id="UP000664534"/>
    </source>
</evidence>
<dbReference type="Proteomes" id="UP000664534">
    <property type="component" value="Unassembled WGS sequence"/>
</dbReference>
<comment type="caution">
    <text evidence="3">The sequence shown here is derived from an EMBL/GenBank/DDBJ whole genome shotgun (WGS) entry which is preliminary data.</text>
</comment>
<gene>
    <name evidence="3" type="primary">NAT1_2</name>
    <name evidence="3" type="ORF">IMSHALPRED_005352</name>
</gene>
<keyword evidence="4" id="KW-1185">Reference proteome</keyword>
<organism evidence="3 4">
    <name type="scientific">Imshaugia aleurites</name>
    <dbReference type="NCBI Taxonomy" id="172621"/>
    <lineage>
        <taxon>Eukaryota</taxon>
        <taxon>Fungi</taxon>
        <taxon>Dikarya</taxon>
        <taxon>Ascomycota</taxon>
        <taxon>Pezizomycotina</taxon>
        <taxon>Lecanoromycetes</taxon>
        <taxon>OSLEUM clade</taxon>
        <taxon>Lecanoromycetidae</taxon>
        <taxon>Lecanorales</taxon>
        <taxon>Lecanorineae</taxon>
        <taxon>Parmeliaceae</taxon>
        <taxon>Imshaugia</taxon>
    </lineage>
</organism>
<dbReference type="GO" id="GO:0016407">
    <property type="term" value="F:acetyltransferase activity"/>
    <property type="evidence" value="ECO:0007669"/>
    <property type="project" value="InterPro"/>
</dbReference>
<dbReference type="EMBL" id="CAJPDT010000029">
    <property type="protein sequence ID" value="CAF9922124.1"/>
    <property type="molecule type" value="Genomic_DNA"/>
</dbReference>
<keyword evidence="2" id="KW-0808">Transferase</keyword>
<dbReference type="PANTHER" id="PTHR11786:SF0">
    <property type="entry name" value="ARYLAMINE N-ACETYLTRANSFERASE 4-RELATED"/>
    <property type="match status" value="1"/>
</dbReference>